<accession>K9WQ08</accession>
<dbReference type="PANTHER" id="PTHR48104:SF30">
    <property type="entry name" value="METACASPASE-1"/>
    <property type="match status" value="1"/>
</dbReference>
<dbReference type="HOGENOM" id="CLU_016732_1_0_3"/>
<geneLocation type="plasmid" evidence="3 4">
    <name>pMIC7113.04</name>
</geneLocation>
<dbReference type="GO" id="GO:0004197">
    <property type="term" value="F:cysteine-type endopeptidase activity"/>
    <property type="evidence" value="ECO:0007669"/>
    <property type="project" value="InterPro"/>
</dbReference>
<dbReference type="Gene3D" id="3.40.50.1460">
    <property type="match status" value="1"/>
</dbReference>
<dbReference type="KEGG" id="mic:Mic7113_6700"/>
<sequence>MTEPTNSTSNLYALLIGIDCYLPNELPDGASYKSLKGCVRDITHVEAFLKRQFNLLSEQIYKLTASNVDGSSEPSEPPEQLPTYENIVGKFKEITEKAQPQDQVYIHYSGHGGRAVTNYPQLKGVKGIDEALVPTDIGLPTSRYLRDIELAALLQRMVDKGLVVTVVLDSCHSGGATRAGDSDIRGADANTVDTTPRPTESLVASVEELVKSWQNLTEETRSATALAGMLPEAKGYVLLAACRPSEYAYEYAFNGKERNGALTYWLLDSLSNRSPELTYKELYQRINAKVHSQFQQQTPMLLGEGNRLVFGSNEASLHYAVTVMQVDAAQNPVRVKFNAGLAQSIEEGSLFAIYSSGVRDFTQEDKQLALAEVTEIGATDAWAEIIKTRGTGEIEQGGCAVMLSAPVELIRGVRLVECTPENTKLEDLPPKEINQKAALQVVADALAGNGWVKVVADDTVADYQVSINKQGEYEICEPTGKPFPNLRPPLKVGESDTATQVVKRLVHLTKYKATEELDNFGTPLTKKLVVELIGKQANYRPGRRPSPQPFDDPSNPTVQAGETIFLRIRNESSQVLNVVVLDLSYDWSISQVDILTDGASFVPIDPGHEDKDPIALKMSLPEGYQEGTEIFKVFATVGQADFRWLTLPSLDQPIPPSGTRGLKAPRNPLEELLAAVGADDQPSTTKKAEVIADPSRGWTVKQVSIKVIAT</sequence>
<dbReference type="RefSeq" id="WP_015211578.1">
    <property type="nucleotide sequence ID" value="NC_019761.1"/>
</dbReference>
<gene>
    <name evidence="3" type="ORF">Mic7113_6700</name>
</gene>
<keyword evidence="3" id="KW-0614">Plasmid</keyword>
<dbReference type="OrthoDB" id="8447555at2"/>
<dbReference type="InterPro" id="IPR011600">
    <property type="entry name" value="Pept_C14_caspase"/>
</dbReference>
<dbReference type="Proteomes" id="UP000010471">
    <property type="component" value="Plasmid pMIC7113.04"/>
</dbReference>
<organism evidence="3 4">
    <name type="scientific">Allocoleopsis franciscana PCC 7113</name>
    <dbReference type="NCBI Taxonomy" id="1173027"/>
    <lineage>
        <taxon>Bacteria</taxon>
        <taxon>Bacillati</taxon>
        <taxon>Cyanobacteriota</taxon>
        <taxon>Cyanophyceae</taxon>
        <taxon>Coleofasciculales</taxon>
        <taxon>Coleofasciculaceae</taxon>
        <taxon>Allocoleopsis</taxon>
        <taxon>Allocoleopsis franciscana</taxon>
    </lineage>
</organism>
<dbReference type="PANTHER" id="PTHR48104">
    <property type="entry name" value="METACASPASE-4"/>
    <property type="match status" value="1"/>
</dbReference>
<dbReference type="EMBL" id="CP003634">
    <property type="protein sequence ID" value="AFZ22263.1"/>
    <property type="molecule type" value="Genomic_DNA"/>
</dbReference>
<dbReference type="PATRIC" id="fig|1173027.3.peg.7415"/>
<dbReference type="Pfam" id="PF00656">
    <property type="entry name" value="Peptidase_C14"/>
    <property type="match status" value="1"/>
</dbReference>
<feature type="domain" description="Peptidase C14 caspase" evidence="2">
    <location>
        <begin position="12"/>
        <end position="301"/>
    </location>
</feature>
<reference evidence="3 4" key="1">
    <citation type="submission" date="2012-06" db="EMBL/GenBank/DDBJ databases">
        <title>Finished plasmid 4 of genome of Microcoleus sp. PCC 7113.</title>
        <authorList>
            <consortium name="US DOE Joint Genome Institute"/>
            <person name="Gugger M."/>
            <person name="Coursin T."/>
            <person name="Rippka R."/>
            <person name="Tandeau De Marsac N."/>
            <person name="Huntemann M."/>
            <person name="Wei C.-L."/>
            <person name="Han J."/>
            <person name="Detter J.C."/>
            <person name="Han C."/>
            <person name="Tapia R."/>
            <person name="Chen A."/>
            <person name="Kyrpides N."/>
            <person name="Mavromatis K."/>
            <person name="Markowitz V."/>
            <person name="Szeto E."/>
            <person name="Ivanova N."/>
            <person name="Pagani I."/>
            <person name="Pati A."/>
            <person name="Goodwin L."/>
            <person name="Nordberg H.P."/>
            <person name="Cantor M.N."/>
            <person name="Hua S.X."/>
            <person name="Woyke T."/>
            <person name="Kerfeld C.A."/>
        </authorList>
    </citation>
    <scope>NUCLEOTIDE SEQUENCE [LARGE SCALE GENOMIC DNA]</scope>
    <source>
        <strain evidence="3 4">PCC 7113</strain>
        <plasmid evidence="3 4">pMIC7113.04</plasmid>
    </source>
</reference>
<proteinExistence type="predicted"/>
<name>K9WQ08_9CYAN</name>
<protein>
    <submittedName>
        <fullName evidence="3">Caspase domain-containing protein</fullName>
    </submittedName>
</protein>
<dbReference type="AlphaFoldDB" id="K9WQ08"/>
<dbReference type="GO" id="GO:0005737">
    <property type="term" value="C:cytoplasm"/>
    <property type="evidence" value="ECO:0007669"/>
    <property type="project" value="TreeGrafter"/>
</dbReference>
<keyword evidence="4" id="KW-1185">Reference proteome</keyword>
<dbReference type="InterPro" id="IPR050452">
    <property type="entry name" value="Metacaspase"/>
</dbReference>
<feature type="region of interest" description="Disordered" evidence="1">
    <location>
        <begin position="177"/>
        <end position="196"/>
    </location>
</feature>
<evidence type="ECO:0000313" key="3">
    <source>
        <dbReference type="EMBL" id="AFZ22263.1"/>
    </source>
</evidence>
<dbReference type="GO" id="GO:0006508">
    <property type="term" value="P:proteolysis"/>
    <property type="evidence" value="ECO:0007669"/>
    <property type="project" value="InterPro"/>
</dbReference>
<evidence type="ECO:0000313" key="4">
    <source>
        <dbReference type="Proteomes" id="UP000010471"/>
    </source>
</evidence>
<evidence type="ECO:0000256" key="1">
    <source>
        <dbReference type="SAM" id="MobiDB-lite"/>
    </source>
</evidence>
<evidence type="ECO:0000259" key="2">
    <source>
        <dbReference type="Pfam" id="PF00656"/>
    </source>
</evidence>